<dbReference type="Gene3D" id="3.30.1200.10">
    <property type="entry name" value="YggU-like"/>
    <property type="match status" value="1"/>
</dbReference>
<dbReference type="HAMAP" id="MF_00634">
    <property type="entry name" value="UPF0235"/>
    <property type="match status" value="1"/>
</dbReference>
<reference evidence="3" key="1">
    <citation type="journal article" date="2022" name="ISME J.">
        <title>Identification of active gaseous-alkane degraders at natural gas seeps.</title>
        <authorList>
            <person name="Farhan Ul Haque M."/>
            <person name="Hernandez M."/>
            <person name="Crombie A.T."/>
            <person name="Murrell J.C."/>
        </authorList>
    </citation>
    <scope>NUCLEOTIDE SEQUENCE</scope>
    <source>
        <strain evidence="3">PC2</strain>
    </source>
</reference>
<dbReference type="PANTHER" id="PTHR13420:SF7">
    <property type="entry name" value="UPF0235 PROTEIN C15ORF40"/>
    <property type="match status" value="1"/>
</dbReference>
<dbReference type="InterPro" id="IPR036591">
    <property type="entry name" value="YggU-like_sf"/>
</dbReference>
<organism evidence="3 4">
    <name type="scientific">Candidatus Rhodoblastus alkanivorans</name>
    <dbReference type="NCBI Taxonomy" id="2954117"/>
    <lineage>
        <taxon>Bacteria</taxon>
        <taxon>Pseudomonadati</taxon>
        <taxon>Pseudomonadota</taxon>
        <taxon>Alphaproteobacteria</taxon>
        <taxon>Hyphomicrobiales</taxon>
        <taxon>Rhodoblastaceae</taxon>
        <taxon>Rhodoblastus</taxon>
    </lineage>
</organism>
<gene>
    <name evidence="3" type="ORF">K2U94_04925</name>
</gene>
<protein>
    <recommendedName>
        <fullName evidence="2">UPF0235 protein K2U94_04925</fullName>
    </recommendedName>
</protein>
<dbReference type="SUPFAM" id="SSF69786">
    <property type="entry name" value="YggU-like"/>
    <property type="match status" value="1"/>
</dbReference>
<evidence type="ECO:0000313" key="4">
    <source>
        <dbReference type="Proteomes" id="UP001139104"/>
    </source>
</evidence>
<dbReference type="InterPro" id="IPR003746">
    <property type="entry name" value="DUF167"/>
</dbReference>
<dbReference type="SMART" id="SM01152">
    <property type="entry name" value="DUF167"/>
    <property type="match status" value="1"/>
</dbReference>
<evidence type="ECO:0000313" key="3">
    <source>
        <dbReference type="EMBL" id="MCI4682112.1"/>
    </source>
</evidence>
<name>A0ABS9Z4J8_9HYPH</name>
<dbReference type="PANTHER" id="PTHR13420">
    <property type="entry name" value="UPF0235 PROTEIN C15ORF40"/>
    <property type="match status" value="1"/>
</dbReference>
<sequence length="110" mass="11509">MTAPAFWTARADGIDLHVRLTPKSSRDALEGAETRDDGARVLKARVRAVPEDGKANAALIALVAKSLKVPASRVKLASGAASRQKTLFIEGDAEALAERLAALFPDGSTA</sequence>
<evidence type="ECO:0000256" key="1">
    <source>
        <dbReference type="ARBA" id="ARBA00010364"/>
    </source>
</evidence>
<dbReference type="NCBIfam" id="NF002348">
    <property type="entry name" value="PRK01310.1"/>
    <property type="match status" value="1"/>
</dbReference>
<dbReference type="Pfam" id="PF02594">
    <property type="entry name" value="DUF167"/>
    <property type="match status" value="1"/>
</dbReference>
<comment type="similarity">
    <text evidence="1 2">Belongs to the UPF0235 family.</text>
</comment>
<dbReference type="RefSeq" id="WP_243066143.1">
    <property type="nucleotide sequence ID" value="NZ_JAIVFK010000002.1"/>
</dbReference>
<dbReference type="Proteomes" id="UP001139104">
    <property type="component" value="Unassembled WGS sequence"/>
</dbReference>
<comment type="caution">
    <text evidence="3">The sequence shown here is derived from an EMBL/GenBank/DDBJ whole genome shotgun (WGS) entry which is preliminary data.</text>
</comment>
<evidence type="ECO:0000256" key="2">
    <source>
        <dbReference type="HAMAP-Rule" id="MF_00634"/>
    </source>
</evidence>
<proteinExistence type="inferred from homology"/>
<dbReference type="NCBIfam" id="TIGR00251">
    <property type="entry name" value="DUF167 family protein"/>
    <property type="match status" value="1"/>
</dbReference>
<keyword evidence="4" id="KW-1185">Reference proteome</keyword>
<dbReference type="EMBL" id="JAIVFP010000001">
    <property type="protein sequence ID" value="MCI4682112.1"/>
    <property type="molecule type" value="Genomic_DNA"/>
</dbReference>
<accession>A0ABS9Z4J8</accession>